<dbReference type="GO" id="GO:0000731">
    <property type="term" value="P:DNA synthesis involved in DNA repair"/>
    <property type="evidence" value="ECO:0007669"/>
    <property type="project" value="TreeGrafter"/>
</dbReference>
<evidence type="ECO:0000259" key="1">
    <source>
        <dbReference type="Pfam" id="PF20469"/>
    </source>
</evidence>
<dbReference type="EMBL" id="LNTY01000006">
    <property type="protein sequence ID" value="KXF83243.1"/>
    <property type="molecule type" value="Genomic_DNA"/>
</dbReference>
<dbReference type="Proteomes" id="UP000070529">
    <property type="component" value="Unassembled WGS sequence"/>
</dbReference>
<evidence type="ECO:0000313" key="2">
    <source>
        <dbReference type="EMBL" id="KXF83243.1"/>
    </source>
</evidence>
<dbReference type="InterPro" id="IPR027417">
    <property type="entry name" value="P-loop_NTPase"/>
</dbReference>
<keyword evidence="2" id="KW-0255">Endonuclease</keyword>
<dbReference type="PANTHER" id="PTHR32182">
    <property type="entry name" value="DNA REPLICATION AND REPAIR PROTEIN RECF"/>
    <property type="match status" value="1"/>
</dbReference>
<name>A0A135ICQ1_9GAMM</name>
<dbReference type="GO" id="GO:0004519">
    <property type="term" value="F:endonuclease activity"/>
    <property type="evidence" value="ECO:0007669"/>
    <property type="project" value="UniProtKB-KW"/>
</dbReference>
<dbReference type="AlphaFoldDB" id="A0A135ICQ1"/>
<dbReference type="CDD" id="cd01026">
    <property type="entry name" value="TOPRIM_OLD"/>
    <property type="match status" value="1"/>
</dbReference>
<organism evidence="2 3">
    <name type="scientific">Enterovibrio coralii</name>
    <dbReference type="NCBI Taxonomy" id="294935"/>
    <lineage>
        <taxon>Bacteria</taxon>
        <taxon>Pseudomonadati</taxon>
        <taxon>Pseudomonadota</taxon>
        <taxon>Gammaproteobacteria</taxon>
        <taxon>Vibrionales</taxon>
        <taxon>Vibrionaceae</taxon>
        <taxon>Enterovibrio</taxon>
    </lineage>
</organism>
<dbReference type="GO" id="GO:0006302">
    <property type="term" value="P:double-strand break repair"/>
    <property type="evidence" value="ECO:0007669"/>
    <property type="project" value="TreeGrafter"/>
</dbReference>
<evidence type="ECO:0000313" key="3">
    <source>
        <dbReference type="Proteomes" id="UP000070529"/>
    </source>
</evidence>
<keyword evidence="2" id="KW-0378">Hydrolase</keyword>
<accession>A0A135ICQ1</accession>
<dbReference type="OrthoDB" id="5836727at2"/>
<dbReference type="InterPro" id="IPR022602">
    <property type="entry name" value="DUF2813"/>
</dbReference>
<dbReference type="Pfam" id="PF20469">
    <property type="entry name" value="OLD-like_TOPRIM"/>
    <property type="match status" value="1"/>
</dbReference>
<keyword evidence="3" id="KW-1185">Reference proteome</keyword>
<dbReference type="Gene3D" id="3.40.50.300">
    <property type="entry name" value="P-loop containing nucleotide triphosphate hydrolases"/>
    <property type="match status" value="1"/>
</dbReference>
<dbReference type="InterPro" id="IPR034139">
    <property type="entry name" value="TOPRIM_OLD"/>
</dbReference>
<keyword evidence="2" id="KW-0540">Nuclease</keyword>
<dbReference type="Pfam" id="PF11398">
    <property type="entry name" value="DUF2813"/>
    <property type="match status" value="1"/>
</dbReference>
<comment type="caution">
    <text evidence="2">The sequence shown here is derived from an EMBL/GenBank/DDBJ whole genome shotgun (WGS) entry which is preliminary data.</text>
</comment>
<gene>
    <name evidence="2" type="ORF">ATN88_06020</name>
</gene>
<dbReference type="STRING" id="294935.ATN88_06020"/>
<sequence length="544" mass="62328">MKLDRIELSGFRGIRRLSLDLDELTVLIGENAWGKSSLLDALSLCLPSSGEQYQFQRSDFHIDHTLGNAQTNQIQIIFRWKESFSGEHRARRYRQFSRVWNLCDDHGLRRLDYHINVIHEEGKITVTRDFLDEKGDVKDVENSEELAKKLTQLHPIVRIQDARRLRDTDIDLNGNATRLEKRLENTVKRLQQKPGHVNKGELRSGLKAMRTLLDHYFAFGSHNRSPGEIEPYRHLNMRANYVHPLEQVANTTSNQSRLLLMGLLSTFVRARGPKQLKANARPIVIFEDPESRLHPTLLNQAWRLINLMPMQKILTTNSSNLLSSVPLTSIRRLERGSTTTEAFQVPANHLSKDDQRKVSFHVRFHRPSALFARCWLLVEGETEVWLFSELARIQGYDLSAEGVQLIEFAQSGLKPLIKLAGALGIEWHVIADGDFAGQKYAHTARSFLNGDQEKHRLTVLPDKDIEHYLFNNGYEPLFRAMAHVEGNNQHVPAKKIITKALKKYAKPDAALAIIEYTEQHHDEAIPLLLRWTVQRVISMARGAG</sequence>
<proteinExistence type="predicted"/>
<dbReference type="SUPFAM" id="SSF52540">
    <property type="entry name" value="P-loop containing nucleoside triphosphate hydrolases"/>
    <property type="match status" value="1"/>
</dbReference>
<feature type="domain" description="OLD protein-like TOPRIM" evidence="1">
    <location>
        <begin position="370"/>
        <end position="434"/>
    </location>
</feature>
<protein>
    <submittedName>
        <fullName evidence="2">ATP-dependent endonuclease</fullName>
    </submittedName>
</protein>
<dbReference type="PANTHER" id="PTHR32182:SF19">
    <property type="entry name" value="HOMOLOGY WITH RECF PROTEIN"/>
    <property type="match status" value="1"/>
</dbReference>
<dbReference type="RefSeq" id="WP_067411233.1">
    <property type="nucleotide sequence ID" value="NZ_LNTY01000006.1"/>
</dbReference>
<reference evidence="2 3" key="1">
    <citation type="submission" date="2015-11" db="EMBL/GenBank/DDBJ databases">
        <title>Genomic Taxonomy of the Vibrionaceae.</title>
        <authorList>
            <person name="Gomez-Gil B."/>
            <person name="Enciso-Ibarra J."/>
        </authorList>
    </citation>
    <scope>NUCLEOTIDE SEQUENCE [LARGE SCALE GENOMIC DNA]</scope>
    <source>
        <strain evidence="2 3">CAIM 912</strain>
    </source>
</reference>